<dbReference type="EMBL" id="KU230356">
    <property type="protein sequence ID" value="ALY07506.1"/>
    <property type="molecule type" value="Genomic_DNA"/>
</dbReference>
<evidence type="ECO:0000313" key="2">
    <source>
        <dbReference type="Proteomes" id="UP000225722"/>
    </source>
</evidence>
<dbReference type="Proteomes" id="UP000225722">
    <property type="component" value="Segment"/>
</dbReference>
<sequence length="142" mass="16482">MERSPQPGQIWKHFKGNDYEVLLITGMPLIGTNNPDLDILRSFWSKDIKHSETQETLTLITELSSDNVTTTHLMNYQHELPKVIKEPHVIYRRCDRAYPDIWARPMDNFLDILTVEQLAAVQVGKHNLGFGEGLDYRFTRIS</sequence>
<name>A0A1L2BWU5_9CAUD</name>
<organism evidence="1 2">
    <name type="scientific">Nodularia phage vB_NpeS-2AV2</name>
    <dbReference type="NCBI Taxonomy" id="1777122"/>
    <lineage>
        <taxon>Viruses</taxon>
        <taxon>Duplodnaviria</taxon>
        <taxon>Heunggongvirae</taxon>
        <taxon>Uroviricota</taxon>
        <taxon>Caudoviricetes</taxon>
        <taxon>Ravarandavirus</taxon>
        <taxon>Ravarandavirus rv2AV2</taxon>
    </lineage>
</organism>
<evidence type="ECO:0000313" key="1">
    <source>
        <dbReference type="EMBL" id="ALY07506.1"/>
    </source>
</evidence>
<keyword evidence="2" id="KW-1185">Reference proteome</keyword>
<reference evidence="2" key="1">
    <citation type="submission" date="2015-12" db="EMBL/GenBank/DDBJ databases">
        <authorList>
            <person name="Sencilo A."/>
            <person name="Bamford D.H."/>
            <person name="Roine E."/>
        </authorList>
    </citation>
    <scope>NUCLEOTIDE SEQUENCE [LARGE SCALE GENOMIC DNA]</scope>
</reference>
<protein>
    <submittedName>
        <fullName evidence="1">Uncharacterized protein</fullName>
    </submittedName>
</protein>
<accession>A0A1L2BWU5</accession>
<proteinExistence type="predicted"/>
<gene>
    <name evidence="1" type="ORF">2AV2_54</name>
</gene>